<dbReference type="OrthoDB" id="92724at69277"/>
<accession>A0A4R6YES7</accession>
<dbReference type="EMBL" id="SNZF01000013">
    <property type="protein sequence ID" value="TDR34698.1"/>
    <property type="molecule type" value="Genomic_DNA"/>
</dbReference>
<name>A0A4R6YES7_9HYPH</name>
<proteinExistence type="predicted"/>
<dbReference type="RefSeq" id="WP_133675396.1">
    <property type="nucleotide sequence ID" value="NZ_SNZF01000013.1"/>
</dbReference>
<gene>
    <name evidence="1" type="ORF">DES43_113129</name>
</gene>
<comment type="caution">
    <text evidence="1">The sequence shown here is derived from an EMBL/GenBank/DDBJ whole genome shotgun (WGS) entry which is preliminary data.</text>
</comment>
<keyword evidence="2" id="KW-1185">Reference proteome</keyword>
<organism evidence="1 2">
    <name type="scientific">Aquamicrobium defluvii</name>
    <dbReference type="NCBI Taxonomy" id="69279"/>
    <lineage>
        <taxon>Bacteria</taxon>
        <taxon>Pseudomonadati</taxon>
        <taxon>Pseudomonadota</taxon>
        <taxon>Alphaproteobacteria</taxon>
        <taxon>Hyphomicrobiales</taxon>
        <taxon>Phyllobacteriaceae</taxon>
        <taxon>Aquamicrobium</taxon>
    </lineage>
</organism>
<evidence type="ECO:0000313" key="1">
    <source>
        <dbReference type="EMBL" id="TDR34698.1"/>
    </source>
</evidence>
<dbReference type="AlphaFoldDB" id="A0A4R6YES7"/>
<sequence>MASLDRIEQLSCDRTILLLRLKDLTRICDAVRLSAGLGKHQVERLEAAKKLISDLEGSD</sequence>
<dbReference type="Proteomes" id="UP000294958">
    <property type="component" value="Unassembled WGS sequence"/>
</dbReference>
<protein>
    <submittedName>
        <fullName evidence="1">Uncharacterized protein</fullName>
    </submittedName>
</protein>
<reference evidence="1 2" key="1">
    <citation type="submission" date="2019-03" db="EMBL/GenBank/DDBJ databases">
        <title>Genomic Encyclopedia of Type Strains, Phase IV (KMG-IV): sequencing the most valuable type-strain genomes for metagenomic binning, comparative biology and taxonomic classification.</title>
        <authorList>
            <person name="Goeker M."/>
        </authorList>
    </citation>
    <scope>NUCLEOTIDE SEQUENCE [LARGE SCALE GENOMIC DNA]</scope>
    <source>
        <strain evidence="1 2">DSM 11603</strain>
    </source>
</reference>
<evidence type="ECO:0000313" key="2">
    <source>
        <dbReference type="Proteomes" id="UP000294958"/>
    </source>
</evidence>